<dbReference type="PROSITE" id="PS50041">
    <property type="entry name" value="C_TYPE_LECTIN_2"/>
    <property type="match status" value="1"/>
</dbReference>
<keyword evidence="3" id="KW-1185">Reference proteome</keyword>
<proteinExistence type="predicted"/>
<dbReference type="InterPro" id="IPR016186">
    <property type="entry name" value="C-type_lectin-like/link_sf"/>
</dbReference>
<evidence type="ECO:0000313" key="2">
    <source>
        <dbReference type="EMBL" id="KAF3848642.1"/>
    </source>
</evidence>
<sequence length="539" mass="60724">MHEMNFKEDPYHNMHMNTFGSRSHQYQLPFAEKTAISMPTNRNPCLQRGEKSLHSSVQLIRDKTSSEQSISCCSKTEAFVSGESPSELKEMCQFHEVRVSAVLSAELLEILGDCVCGSVSHSVSVSVQLVSVLDALAVIQEVLQAWCRRNERRQRERETKPPLCSDAAFIHRRGQQQTLRDRKSTVPYPAGKPWKTAGKSLMVSTSLQSRCSSTPPGPCCMPFRWNSSRCCWPSASTRLLKVTEVILLSLRSLKEVRMKASFTPCSTSPPCRRSGRQSGDVSRSYTVEEKGETHMCNGGSDQQDTQSFICHQTETLQAVFGGFGSQIDLRAGRCDSHHDEMILKGSFSAAAVPCSGFFNDRCYKYIATHLTWAESELQCLSEGANLVSIHSQAENEFVRSLIKNFDPAERSTWIGLSDLHKEGSWLWSDGCLEKFVFWDAGQPDNGLGKEHCVDINYVEKPFSSPPIKGLYCSNSMMDVSRLRSELLANRWTERQRFRGPKGFPVTKKKEEGGRRQRALLLRVLEHKLSAETTRIEKKR</sequence>
<dbReference type="InterPro" id="IPR050111">
    <property type="entry name" value="C-type_lectin/snaclec_domain"/>
</dbReference>
<organism evidence="2 3">
    <name type="scientific">Dissostichus mawsoni</name>
    <name type="common">Antarctic cod</name>
    <dbReference type="NCBI Taxonomy" id="36200"/>
    <lineage>
        <taxon>Eukaryota</taxon>
        <taxon>Metazoa</taxon>
        <taxon>Chordata</taxon>
        <taxon>Craniata</taxon>
        <taxon>Vertebrata</taxon>
        <taxon>Euteleostomi</taxon>
        <taxon>Actinopterygii</taxon>
        <taxon>Neopterygii</taxon>
        <taxon>Teleostei</taxon>
        <taxon>Neoteleostei</taxon>
        <taxon>Acanthomorphata</taxon>
        <taxon>Eupercaria</taxon>
        <taxon>Perciformes</taxon>
        <taxon>Notothenioidei</taxon>
        <taxon>Nototheniidae</taxon>
        <taxon>Dissostichus</taxon>
    </lineage>
</organism>
<dbReference type="SMART" id="SM00034">
    <property type="entry name" value="CLECT"/>
    <property type="match status" value="1"/>
</dbReference>
<dbReference type="InterPro" id="IPR001304">
    <property type="entry name" value="C-type_lectin-like"/>
</dbReference>
<dbReference type="InterPro" id="IPR016187">
    <property type="entry name" value="CTDL_fold"/>
</dbReference>
<dbReference type="PANTHER" id="PTHR22803">
    <property type="entry name" value="MANNOSE, PHOSPHOLIPASE, LECTIN RECEPTOR RELATED"/>
    <property type="match status" value="1"/>
</dbReference>
<dbReference type="AlphaFoldDB" id="A0A7J5YGL3"/>
<name>A0A7J5YGL3_DISMA</name>
<dbReference type="Gene3D" id="3.10.100.10">
    <property type="entry name" value="Mannose-Binding Protein A, subunit A"/>
    <property type="match status" value="1"/>
</dbReference>
<dbReference type="CDD" id="cd00037">
    <property type="entry name" value="CLECT"/>
    <property type="match status" value="1"/>
</dbReference>
<accession>A0A7J5YGL3</accession>
<evidence type="ECO:0000313" key="3">
    <source>
        <dbReference type="Proteomes" id="UP000518266"/>
    </source>
</evidence>
<dbReference type="SUPFAM" id="SSF56436">
    <property type="entry name" value="C-type lectin-like"/>
    <property type="match status" value="1"/>
</dbReference>
<dbReference type="OrthoDB" id="418245at2759"/>
<evidence type="ECO:0000259" key="1">
    <source>
        <dbReference type="PROSITE" id="PS50041"/>
    </source>
</evidence>
<dbReference type="Proteomes" id="UP000518266">
    <property type="component" value="Unassembled WGS sequence"/>
</dbReference>
<dbReference type="EMBL" id="JAAKFY010000012">
    <property type="protein sequence ID" value="KAF3848642.1"/>
    <property type="molecule type" value="Genomic_DNA"/>
</dbReference>
<dbReference type="Pfam" id="PF00059">
    <property type="entry name" value="Lectin_C"/>
    <property type="match status" value="1"/>
</dbReference>
<gene>
    <name evidence="2" type="ORF">F7725_015139</name>
</gene>
<comment type="caution">
    <text evidence="2">The sequence shown here is derived from an EMBL/GenBank/DDBJ whole genome shotgun (WGS) entry which is preliminary data.</text>
</comment>
<feature type="domain" description="C-type lectin" evidence="1">
    <location>
        <begin position="358"/>
        <end position="481"/>
    </location>
</feature>
<reference evidence="2 3" key="1">
    <citation type="submission" date="2020-03" db="EMBL/GenBank/DDBJ databases">
        <title>Dissostichus mawsoni Genome sequencing and assembly.</title>
        <authorList>
            <person name="Park H."/>
        </authorList>
    </citation>
    <scope>NUCLEOTIDE SEQUENCE [LARGE SCALE GENOMIC DNA]</scope>
    <source>
        <strain evidence="2">DM0001</strain>
        <tissue evidence="2">Muscle</tissue>
    </source>
</reference>
<protein>
    <recommendedName>
        <fullName evidence="1">C-type lectin domain-containing protein</fullName>
    </recommendedName>
</protein>